<evidence type="ECO:0000313" key="4">
    <source>
        <dbReference type="Proteomes" id="UP001500782"/>
    </source>
</evidence>
<protein>
    <submittedName>
        <fullName evidence="3">GIY-YIG nuclease family protein</fullName>
    </submittedName>
</protein>
<proteinExistence type="inferred from homology"/>
<dbReference type="Proteomes" id="UP001500782">
    <property type="component" value="Unassembled WGS sequence"/>
</dbReference>
<dbReference type="InterPro" id="IPR000305">
    <property type="entry name" value="GIY-YIG_endonuc"/>
</dbReference>
<dbReference type="CDD" id="cd10456">
    <property type="entry name" value="GIY-YIG_UPF0213"/>
    <property type="match status" value="1"/>
</dbReference>
<gene>
    <name evidence="3" type="ORF">GCM10008967_09350</name>
</gene>
<dbReference type="InterPro" id="IPR035901">
    <property type="entry name" value="GIY-YIG_endonuc_sf"/>
</dbReference>
<sequence>MDRNNHFMYVLECADGTFYAGYSTDVGKRVLTHNSGKGAKYTRPRLPVTCIYYESFQSKREALQEEYAFKQLTRKQKEQYLHNKVGQQHVEAKKL</sequence>
<dbReference type="PROSITE" id="PS50164">
    <property type="entry name" value="GIY_YIG"/>
    <property type="match status" value="1"/>
</dbReference>
<dbReference type="SUPFAM" id="SSF82771">
    <property type="entry name" value="GIY-YIG endonuclease"/>
    <property type="match status" value="1"/>
</dbReference>
<organism evidence="3 4">
    <name type="scientific">Bacillus carboniphilus</name>
    <dbReference type="NCBI Taxonomy" id="86663"/>
    <lineage>
        <taxon>Bacteria</taxon>
        <taxon>Bacillati</taxon>
        <taxon>Bacillota</taxon>
        <taxon>Bacilli</taxon>
        <taxon>Bacillales</taxon>
        <taxon>Bacillaceae</taxon>
        <taxon>Bacillus</taxon>
    </lineage>
</organism>
<dbReference type="PANTHER" id="PTHR34477">
    <property type="entry name" value="UPF0213 PROTEIN YHBQ"/>
    <property type="match status" value="1"/>
</dbReference>
<feature type="domain" description="GIY-YIG" evidence="2">
    <location>
        <begin position="4"/>
        <end position="79"/>
    </location>
</feature>
<dbReference type="InterPro" id="IPR050190">
    <property type="entry name" value="UPF0213_domain"/>
</dbReference>
<evidence type="ECO:0000313" key="3">
    <source>
        <dbReference type="EMBL" id="GAA0320939.1"/>
    </source>
</evidence>
<accession>A0ABN0VZ30</accession>
<name>A0ABN0VZ30_9BACI</name>
<dbReference type="RefSeq" id="WP_343796823.1">
    <property type="nucleotide sequence ID" value="NZ_BAAADJ010000008.1"/>
</dbReference>
<reference evidence="3 4" key="1">
    <citation type="journal article" date="2019" name="Int. J. Syst. Evol. Microbiol.">
        <title>The Global Catalogue of Microorganisms (GCM) 10K type strain sequencing project: providing services to taxonomists for standard genome sequencing and annotation.</title>
        <authorList>
            <consortium name="The Broad Institute Genomics Platform"/>
            <consortium name="The Broad Institute Genome Sequencing Center for Infectious Disease"/>
            <person name="Wu L."/>
            <person name="Ma J."/>
        </authorList>
    </citation>
    <scope>NUCLEOTIDE SEQUENCE [LARGE SCALE GENOMIC DNA]</scope>
    <source>
        <strain evidence="3 4">JCM 9731</strain>
    </source>
</reference>
<keyword evidence="4" id="KW-1185">Reference proteome</keyword>
<comment type="caution">
    <text evidence="3">The sequence shown here is derived from an EMBL/GenBank/DDBJ whole genome shotgun (WGS) entry which is preliminary data.</text>
</comment>
<dbReference type="Pfam" id="PF01541">
    <property type="entry name" value="GIY-YIG"/>
    <property type="match status" value="1"/>
</dbReference>
<comment type="similarity">
    <text evidence="1">Belongs to the UPF0213 family.</text>
</comment>
<evidence type="ECO:0000259" key="2">
    <source>
        <dbReference type="PROSITE" id="PS50164"/>
    </source>
</evidence>
<evidence type="ECO:0000256" key="1">
    <source>
        <dbReference type="ARBA" id="ARBA00007435"/>
    </source>
</evidence>
<dbReference type="PANTHER" id="PTHR34477:SF1">
    <property type="entry name" value="UPF0213 PROTEIN YHBQ"/>
    <property type="match status" value="1"/>
</dbReference>
<dbReference type="EMBL" id="BAAADJ010000008">
    <property type="protein sequence ID" value="GAA0320939.1"/>
    <property type="molecule type" value="Genomic_DNA"/>
</dbReference>
<dbReference type="Gene3D" id="3.40.1440.10">
    <property type="entry name" value="GIY-YIG endonuclease"/>
    <property type="match status" value="1"/>
</dbReference>